<evidence type="ECO:0000259" key="9">
    <source>
        <dbReference type="PROSITE" id="PS50151"/>
    </source>
</evidence>
<dbReference type="InterPro" id="IPR010994">
    <property type="entry name" value="RuvA_2-like"/>
</dbReference>
<dbReference type="FunFam" id="3.30.420.340:FF:000003">
    <property type="entry name" value="UvrABC system protein C"/>
    <property type="match status" value="1"/>
</dbReference>
<dbReference type="SMART" id="SM00465">
    <property type="entry name" value="GIYc"/>
    <property type="match status" value="1"/>
</dbReference>
<dbReference type="SUPFAM" id="SSF82771">
    <property type="entry name" value="GIY-YIG endonuclease"/>
    <property type="match status" value="1"/>
</dbReference>
<gene>
    <name evidence="12" type="primary">uvrC_2</name>
    <name evidence="7" type="synonym">uvrC</name>
    <name evidence="12" type="ORF">NRB56_47010</name>
</gene>
<feature type="compositionally biased region" description="Low complexity" evidence="8">
    <location>
        <begin position="352"/>
        <end position="375"/>
    </location>
</feature>
<dbReference type="Gene3D" id="3.30.420.340">
    <property type="entry name" value="UvrC, RNAse H endonuclease domain"/>
    <property type="match status" value="1"/>
</dbReference>
<keyword evidence="1 7" id="KW-0963">Cytoplasm</keyword>
<sequence>MPIVNLVAVADPATYRPAPGTIPVDPGVYKFRDARGQVIYVGKAKSLRSRLNSYFADISALHPRTRQMVTSAASVEWTVVSTEVEALQLEYNWIKEFDPRFNVRYRDDKTYPMLAVSMNEEYPRVFVYRGARKKGVRYFGPYAHAWAIRETVDLLLRVFPVRTCSAGVFKRHNQIGRPCLLGYIDKCSAPCIGRVSAAEHRRIAEDFCDFLSGKTDRMVRDLERRMQAAAEDLDFESAARLRDDVQALKRALEKQAVVLGTGTDADVIAFATDELEAAVQIFHVRDGRVRGQRGWVVDKSGDALDMSWSGTTGDEPEAPAAESETAGRDVSIGEAGPAAAVRDRTAPEVGVPGRTGPTAPGDAPAAEPAQAGPATVVSQQTGAEVIVAGQAGAESGTAGQVGSEVAEQVGSGVGLAGQAGTETDLAGQVGPEAAAAEANASAIGIGGQEVSRTDAVGQTAAESAEPARAGTAELAALVEQFLTQFYGEQAALVDDDSAEQGESPATVVPREVLVPALPADSAQLQDWLSRLRGAGVHLRVPQRGDKKALMETVQRNAMEALAQHKLKRAGDLTARSAALQGIQDALELDSAPLRIECVDISHVQGTDVVASLVVFEDGLARKSEYRHYTIKEAAGGGRSDDVASIAEVTRRRFARLRRDLDTLEAEHVDDPSALPGIDPKTGKPRKFSYPPNLYVVDGGAPQVNAASEVLDELGITDVAVIGLAKRLEEVWVPNEPDPVIMPRNSESLYLLQRVRDEAHRFAITFHRSKRSRRMTASVLDEVPGLGESRRTALVTHFGSVARLKDATVEQITEVPGIGVATAKAVLSALNGELSARNAE</sequence>
<dbReference type="Pfam" id="PF02151">
    <property type="entry name" value="UVR"/>
    <property type="match status" value="1"/>
</dbReference>
<evidence type="ECO:0000259" key="11">
    <source>
        <dbReference type="PROSITE" id="PS50165"/>
    </source>
</evidence>
<dbReference type="Pfam" id="PF08459">
    <property type="entry name" value="UvrC_RNaseH_dom"/>
    <property type="match status" value="1"/>
</dbReference>
<dbReference type="Gene3D" id="1.10.150.20">
    <property type="entry name" value="5' to 3' exonuclease, C-terminal subdomain"/>
    <property type="match status" value="1"/>
</dbReference>
<evidence type="ECO:0000256" key="7">
    <source>
        <dbReference type="HAMAP-Rule" id="MF_00203"/>
    </source>
</evidence>
<evidence type="ECO:0000256" key="5">
    <source>
        <dbReference type="ARBA" id="ARBA00023204"/>
    </source>
</evidence>
<dbReference type="SUPFAM" id="SSF46600">
    <property type="entry name" value="C-terminal UvrC-binding domain of UvrB"/>
    <property type="match status" value="1"/>
</dbReference>
<comment type="subunit">
    <text evidence="7">Interacts with UvrB in an incision complex.</text>
</comment>
<accession>A0A7K0DUQ3</accession>
<comment type="subcellular location">
    <subcellularLocation>
        <location evidence="7">Cytoplasm</location>
    </subcellularLocation>
</comment>
<comment type="function">
    <text evidence="7">The UvrABC repair system catalyzes the recognition and processing of DNA lesions. UvrC both incises the 5' and 3' sides of the lesion. The N-terminal half is responsible for the 3' incision and the C-terminal half is responsible for the 5' incision.</text>
</comment>
<dbReference type="PROSITE" id="PS50151">
    <property type="entry name" value="UVR"/>
    <property type="match status" value="1"/>
</dbReference>
<dbReference type="NCBIfam" id="NF001824">
    <property type="entry name" value="PRK00558.1-5"/>
    <property type="match status" value="2"/>
</dbReference>
<dbReference type="Pfam" id="PF01541">
    <property type="entry name" value="GIY-YIG"/>
    <property type="match status" value="1"/>
</dbReference>
<dbReference type="InterPro" id="IPR035901">
    <property type="entry name" value="GIY-YIG_endonuc_sf"/>
</dbReference>
<organism evidence="12 13">
    <name type="scientific">Nocardia aurantia</name>
    <dbReference type="NCBI Taxonomy" id="2585199"/>
    <lineage>
        <taxon>Bacteria</taxon>
        <taxon>Bacillati</taxon>
        <taxon>Actinomycetota</taxon>
        <taxon>Actinomycetes</taxon>
        <taxon>Mycobacteriales</taxon>
        <taxon>Nocardiaceae</taxon>
        <taxon>Nocardia</taxon>
    </lineage>
</organism>
<dbReference type="PANTHER" id="PTHR30562">
    <property type="entry name" value="UVRC/OXIDOREDUCTASE"/>
    <property type="match status" value="1"/>
</dbReference>
<proteinExistence type="inferred from homology"/>
<dbReference type="PANTHER" id="PTHR30562:SF1">
    <property type="entry name" value="UVRABC SYSTEM PROTEIN C"/>
    <property type="match status" value="1"/>
</dbReference>
<dbReference type="InterPro" id="IPR038476">
    <property type="entry name" value="UvrC_RNase_H_dom_sf"/>
</dbReference>
<keyword evidence="3 7" id="KW-0228">DNA excision</keyword>
<evidence type="ECO:0000256" key="8">
    <source>
        <dbReference type="SAM" id="MobiDB-lite"/>
    </source>
</evidence>
<dbReference type="InterPro" id="IPR000305">
    <property type="entry name" value="GIY-YIG_endonuc"/>
</dbReference>
<keyword evidence="4 7" id="KW-0267">Excision nuclease</keyword>
<keyword evidence="13" id="KW-1185">Reference proteome</keyword>
<evidence type="ECO:0000256" key="3">
    <source>
        <dbReference type="ARBA" id="ARBA00022769"/>
    </source>
</evidence>
<dbReference type="Pfam" id="PF22920">
    <property type="entry name" value="UvrC_RNaseH"/>
    <property type="match status" value="2"/>
</dbReference>
<dbReference type="SMART" id="SM00278">
    <property type="entry name" value="HhH1"/>
    <property type="match status" value="2"/>
</dbReference>
<dbReference type="GO" id="GO:0005737">
    <property type="term" value="C:cytoplasm"/>
    <property type="evidence" value="ECO:0007669"/>
    <property type="project" value="UniProtKB-SubCell"/>
</dbReference>
<protein>
    <recommendedName>
        <fullName evidence="7">UvrABC system protein C</fullName>
        <shortName evidence="7">Protein UvrC</shortName>
    </recommendedName>
    <alternativeName>
        <fullName evidence="7">Excinuclease ABC subunit C</fullName>
    </alternativeName>
</protein>
<dbReference type="InterPro" id="IPR001162">
    <property type="entry name" value="UvrC_RNase_H_dom"/>
</dbReference>
<dbReference type="CDD" id="cd10434">
    <property type="entry name" value="GIY-YIG_UvrC_Cho"/>
    <property type="match status" value="1"/>
</dbReference>
<feature type="domain" description="UVR" evidence="9">
    <location>
        <begin position="216"/>
        <end position="251"/>
    </location>
</feature>
<dbReference type="Pfam" id="PF14520">
    <property type="entry name" value="HHH_5"/>
    <property type="match status" value="1"/>
</dbReference>
<dbReference type="Gene3D" id="4.10.860.10">
    <property type="entry name" value="UVR domain"/>
    <property type="match status" value="1"/>
</dbReference>
<comment type="similarity">
    <text evidence="7">Belongs to the UvrC family.</text>
</comment>
<evidence type="ECO:0000256" key="2">
    <source>
        <dbReference type="ARBA" id="ARBA00022763"/>
    </source>
</evidence>
<dbReference type="GO" id="GO:0006289">
    <property type="term" value="P:nucleotide-excision repair"/>
    <property type="evidence" value="ECO:0007669"/>
    <property type="project" value="UniProtKB-UniRule"/>
</dbReference>
<keyword evidence="2 7" id="KW-0227">DNA damage</keyword>
<evidence type="ECO:0000256" key="1">
    <source>
        <dbReference type="ARBA" id="ARBA00022490"/>
    </source>
</evidence>
<reference evidence="12 13" key="1">
    <citation type="submission" date="2019-10" db="EMBL/GenBank/DDBJ databases">
        <title>Nocardia macrotermitis sp. nov. and Nocardia aurantia sp. nov., isolated from the gut of fungus growing-termite Macrotermes natalensis.</title>
        <authorList>
            <person name="Benndorf R."/>
            <person name="Schwitalla J."/>
            <person name="Martin K."/>
            <person name="De Beer W."/>
            <person name="Kaster A.-K."/>
            <person name="Vollmers J."/>
            <person name="Poulsen M."/>
            <person name="Beemelmanns C."/>
        </authorList>
    </citation>
    <scope>NUCLEOTIDE SEQUENCE [LARGE SCALE GENOMIC DNA]</scope>
    <source>
        <strain evidence="12 13">RB56</strain>
    </source>
</reference>
<feature type="region of interest" description="Disordered" evidence="8">
    <location>
        <begin position="302"/>
        <end position="377"/>
    </location>
</feature>
<evidence type="ECO:0000313" key="13">
    <source>
        <dbReference type="Proteomes" id="UP000431401"/>
    </source>
</evidence>
<feature type="domain" description="GIY-YIG" evidence="10">
    <location>
        <begin position="24"/>
        <end position="103"/>
    </location>
</feature>
<dbReference type="GO" id="GO:0009381">
    <property type="term" value="F:excinuclease ABC activity"/>
    <property type="evidence" value="ECO:0007669"/>
    <property type="project" value="UniProtKB-UniRule"/>
</dbReference>
<keyword evidence="6 7" id="KW-0742">SOS response</keyword>
<comment type="caution">
    <text evidence="12">The sequence shown here is derived from an EMBL/GenBank/DDBJ whole genome shotgun (WGS) entry which is preliminary data.</text>
</comment>
<evidence type="ECO:0000256" key="6">
    <source>
        <dbReference type="ARBA" id="ARBA00023236"/>
    </source>
</evidence>
<evidence type="ECO:0000259" key="10">
    <source>
        <dbReference type="PROSITE" id="PS50164"/>
    </source>
</evidence>
<dbReference type="GO" id="GO:0009432">
    <property type="term" value="P:SOS response"/>
    <property type="evidence" value="ECO:0007669"/>
    <property type="project" value="UniProtKB-UniRule"/>
</dbReference>
<dbReference type="PROSITE" id="PS50164">
    <property type="entry name" value="GIY_YIG"/>
    <property type="match status" value="1"/>
</dbReference>
<dbReference type="InterPro" id="IPR036876">
    <property type="entry name" value="UVR_dom_sf"/>
</dbReference>
<dbReference type="SUPFAM" id="SSF47781">
    <property type="entry name" value="RuvA domain 2-like"/>
    <property type="match status" value="1"/>
</dbReference>
<dbReference type="GO" id="GO:0009380">
    <property type="term" value="C:excinuclease repair complex"/>
    <property type="evidence" value="ECO:0007669"/>
    <property type="project" value="InterPro"/>
</dbReference>
<dbReference type="InterPro" id="IPR050066">
    <property type="entry name" value="UvrABC_protein_C"/>
</dbReference>
<dbReference type="AlphaFoldDB" id="A0A7K0DUQ3"/>
<dbReference type="Proteomes" id="UP000431401">
    <property type="component" value="Unassembled WGS sequence"/>
</dbReference>
<dbReference type="GO" id="GO:0003677">
    <property type="term" value="F:DNA binding"/>
    <property type="evidence" value="ECO:0007669"/>
    <property type="project" value="UniProtKB-UniRule"/>
</dbReference>
<name>A0A7K0DUQ3_9NOCA</name>
<feature type="domain" description="UvrC family homology region profile" evidence="11">
    <location>
        <begin position="473"/>
        <end position="710"/>
    </location>
</feature>
<dbReference type="Gene3D" id="3.40.1440.10">
    <property type="entry name" value="GIY-YIG endonuclease"/>
    <property type="match status" value="1"/>
</dbReference>
<dbReference type="FunFam" id="3.40.1440.10:FF:000001">
    <property type="entry name" value="UvrABC system protein C"/>
    <property type="match status" value="1"/>
</dbReference>
<dbReference type="EMBL" id="WEGI01000010">
    <property type="protein sequence ID" value="MQY29112.1"/>
    <property type="molecule type" value="Genomic_DNA"/>
</dbReference>
<dbReference type="PROSITE" id="PS50165">
    <property type="entry name" value="UVRC"/>
    <property type="match status" value="1"/>
</dbReference>
<dbReference type="InterPro" id="IPR001943">
    <property type="entry name" value="UVR_dom"/>
</dbReference>
<dbReference type="InterPro" id="IPR047296">
    <property type="entry name" value="GIY-YIG_UvrC_Cho"/>
</dbReference>
<dbReference type="HAMAP" id="MF_00203">
    <property type="entry name" value="UvrC"/>
    <property type="match status" value="1"/>
</dbReference>
<keyword evidence="5 7" id="KW-0234">DNA repair</keyword>
<evidence type="ECO:0000313" key="12">
    <source>
        <dbReference type="EMBL" id="MQY29112.1"/>
    </source>
</evidence>
<dbReference type="InterPro" id="IPR004791">
    <property type="entry name" value="UvrC"/>
</dbReference>
<dbReference type="InterPro" id="IPR003583">
    <property type="entry name" value="Hlx-hairpin-Hlx_DNA-bd_motif"/>
</dbReference>
<evidence type="ECO:0000256" key="4">
    <source>
        <dbReference type="ARBA" id="ARBA00022881"/>
    </source>
</evidence>